<feature type="domain" description="Response regulatory" evidence="19">
    <location>
        <begin position="752"/>
        <end position="871"/>
    </location>
</feature>
<dbReference type="SUPFAM" id="SSF47384">
    <property type="entry name" value="Homodimeric domain of signal transducing histidine kinase"/>
    <property type="match status" value="1"/>
</dbReference>
<gene>
    <name evidence="21" type="primary">hik</name>
    <name evidence="21" type="ordered locus">Bd2849</name>
</gene>
<keyword evidence="10" id="KW-0067">ATP-binding</keyword>
<dbReference type="Proteomes" id="UP000008080">
    <property type="component" value="Chromosome"/>
</dbReference>
<dbReference type="PROSITE" id="PS50839">
    <property type="entry name" value="CHASE"/>
    <property type="match status" value="1"/>
</dbReference>
<keyword evidence="13 17" id="KW-0472">Membrane</keyword>
<dbReference type="PANTHER" id="PTHR45339:SF1">
    <property type="entry name" value="HYBRID SIGNAL TRANSDUCTION HISTIDINE KINASE J"/>
    <property type="match status" value="1"/>
</dbReference>
<dbReference type="FunFam" id="3.30.565.10:FF:000010">
    <property type="entry name" value="Sensor histidine kinase RcsC"/>
    <property type="match status" value="1"/>
</dbReference>
<feature type="transmembrane region" description="Helical" evidence="17">
    <location>
        <begin position="191"/>
        <end position="211"/>
    </location>
</feature>
<feature type="transmembrane region" description="Helical" evidence="17">
    <location>
        <begin position="12"/>
        <end position="32"/>
    </location>
</feature>
<accession>Q6MJD1</accession>
<dbReference type="InterPro" id="IPR003594">
    <property type="entry name" value="HATPase_dom"/>
</dbReference>
<dbReference type="CDD" id="cd16922">
    <property type="entry name" value="HATPase_EvgS-ArcB-TorS-like"/>
    <property type="match status" value="1"/>
</dbReference>
<dbReference type="Gene3D" id="3.30.450.350">
    <property type="entry name" value="CHASE domain"/>
    <property type="match status" value="1"/>
</dbReference>
<dbReference type="eggNOG" id="COG0784">
    <property type="taxonomic scope" value="Bacteria"/>
</dbReference>
<evidence type="ECO:0000256" key="7">
    <source>
        <dbReference type="ARBA" id="ARBA00022692"/>
    </source>
</evidence>
<evidence type="ECO:0000256" key="1">
    <source>
        <dbReference type="ARBA" id="ARBA00000085"/>
    </source>
</evidence>
<keyword evidence="5 16" id="KW-0597">Phosphoprotein</keyword>
<protein>
    <recommendedName>
        <fullName evidence="15">Sensory/regulatory protein RpfC</fullName>
        <ecNumber evidence="3">2.7.13.3</ecNumber>
    </recommendedName>
</protein>
<keyword evidence="8" id="KW-0547">Nucleotide-binding</keyword>
<dbReference type="GO" id="GO:0005524">
    <property type="term" value="F:ATP binding"/>
    <property type="evidence" value="ECO:0007669"/>
    <property type="project" value="UniProtKB-KW"/>
</dbReference>
<dbReference type="GO" id="GO:0000155">
    <property type="term" value="F:phosphorelay sensor kinase activity"/>
    <property type="evidence" value="ECO:0007669"/>
    <property type="project" value="InterPro"/>
</dbReference>
<evidence type="ECO:0000256" key="16">
    <source>
        <dbReference type="PROSITE-ProRule" id="PRU00169"/>
    </source>
</evidence>
<feature type="domain" description="CHASE" evidence="20">
    <location>
        <begin position="293"/>
        <end position="353"/>
    </location>
</feature>
<evidence type="ECO:0000256" key="13">
    <source>
        <dbReference type="ARBA" id="ARBA00023136"/>
    </source>
</evidence>
<evidence type="ECO:0000256" key="14">
    <source>
        <dbReference type="ARBA" id="ARBA00064003"/>
    </source>
</evidence>
<dbReference type="Gene3D" id="3.30.565.10">
    <property type="entry name" value="Histidine kinase-like ATPase, C-terminal domain"/>
    <property type="match status" value="1"/>
</dbReference>
<dbReference type="EC" id="2.7.13.3" evidence="3"/>
<feature type="transmembrane region" description="Helical" evidence="17">
    <location>
        <begin position="44"/>
        <end position="69"/>
    </location>
</feature>
<keyword evidence="11 17" id="KW-1133">Transmembrane helix</keyword>
<dbReference type="CDD" id="cd00082">
    <property type="entry name" value="HisKA"/>
    <property type="match status" value="1"/>
</dbReference>
<dbReference type="Gene3D" id="3.40.50.2300">
    <property type="match status" value="1"/>
</dbReference>
<evidence type="ECO:0000313" key="22">
    <source>
        <dbReference type="Proteomes" id="UP000008080"/>
    </source>
</evidence>
<dbReference type="Pfam" id="PF03924">
    <property type="entry name" value="CHASE"/>
    <property type="match status" value="1"/>
</dbReference>
<keyword evidence="7 17" id="KW-0812">Transmembrane</keyword>
<sequence>MFQRLLKNWAVQIFLIFVLYYLTGRLGLLLALPPGYASLVWPPFGISIAALLLLGINRWPGVLIGAFLVNARHMESISNLLLPLGISMGNTISVIVAALLIRRFLHFPKRFYLEREVILFLFLAGPVAALLSASAGVGLLYLNDVVSQKNASMNWIYWFVGDAIGGLIFAPLALMFSTQSRRYWLKSVTKVLVPVCVAFALILSASQYLTLSEQEKQSAEFTRKAEFTFNVLEKDFNGNIDMLESLKSFFDSSTSVTRQEFRDFSSTLHSRRPEVQALAWIPYNQDKPETLRIEYIEPLPTNSQVLGTDFGTHPDRQALLKKALEKRRLITSGPMNLREFYPQARGIFLLLAIGRPEGVLLEVLRLDGILRDLTGVLNDPSYRVLIEDVTQTSNRELMVDTLSGGRDFHADFRWSSHLEIGDRLWEVTIQQDTSLRQGSAFNTAVFLLTSLVFVFLICTLLLTIANRIITVEEIVDEKTQHLIDLNVQLKKASETKSEFLANMSHEIRTPLNVIVGMSDLLEESPLNEDQKHYVDISKKAGHNLLSIINDILDISKIEAGLLTLEKTEVDLHSLVNDITEMFELKAREKNLELSVYLSEDTHSIFMGDPTRIRQVLSNLISNSLKFTTDGSIRVEVMKNQTEMEGNLIFHVSDTGIGIPRDKIPQLFQPFTQADSTITRKFGGTGLGLSISKRLVKMMNGDITVESELHRGSRFSFSLNLPWLRDVPAEGEHTAEEISQVPTGPAAEQEPLSILIVDDTEDNRLLIKAYLKNTPHQISEACNGRQALELAQKQRFDLILMDMQMPVMDGFTATQKIRKWEQDHQRPASTIWALTAFALKNEIDRSLSVGCNLHLIKPLRKADLLNHIQKLSEERHQHR</sequence>
<dbReference type="InterPro" id="IPR004358">
    <property type="entry name" value="Sig_transdc_His_kin-like_C"/>
</dbReference>
<dbReference type="SUPFAM" id="SSF52172">
    <property type="entry name" value="CheY-like"/>
    <property type="match status" value="1"/>
</dbReference>
<dbReference type="KEGG" id="bba:Bd2849"/>
<evidence type="ECO:0000259" key="19">
    <source>
        <dbReference type="PROSITE" id="PS50110"/>
    </source>
</evidence>
<evidence type="ECO:0000256" key="2">
    <source>
        <dbReference type="ARBA" id="ARBA00004651"/>
    </source>
</evidence>
<dbReference type="PRINTS" id="PR00344">
    <property type="entry name" value="BCTRLSENSOR"/>
</dbReference>
<dbReference type="EMBL" id="BX842653">
    <property type="protein sequence ID" value="CAE80630.1"/>
    <property type="molecule type" value="Genomic_DNA"/>
</dbReference>
<keyword evidence="9 21" id="KW-0418">Kinase</keyword>
<evidence type="ECO:0000256" key="11">
    <source>
        <dbReference type="ARBA" id="ARBA00022989"/>
    </source>
</evidence>
<dbReference type="RefSeq" id="WP_011165233.1">
    <property type="nucleotide sequence ID" value="NC_005363.1"/>
</dbReference>
<comment type="subcellular location">
    <subcellularLocation>
        <location evidence="2">Cell membrane</location>
        <topology evidence="2">Multi-pass membrane protein</topology>
    </subcellularLocation>
</comment>
<dbReference type="eggNOG" id="COG5002">
    <property type="taxonomic scope" value="Bacteria"/>
</dbReference>
<evidence type="ECO:0000256" key="9">
    <source>
        <dbReference type="ARBA" id="ARBA00022777"/>
    </source>
</evidence>
<dbReference type="InterPro" id="IPR007895">
    <property type="entry name" value="MASE1"/>
</dbReference>
<dbReference type="InterPro" id="IPR005467">
    <property type="entry name" value="His_kinase_dom"/>
</dbReference>
<evidence type="ECO:0000256" key="17">
    <source>
        <dbReference type="SAM" id="Phobius"/>
    </source>
</evidence>
<dbReference type="InterPro" id="IPR003661">
    <property type="entry name" value="HisK_dim/P_dom"/>
</dbReference>
<dbReference type="GeneID" id="93013725"/>
<evidence type="ECO:0000256" key="4">
    <source>
        <dbReference type="ARBA" id="ARBA00022475"/>
    </source>
</evidence>
<evidence type="ECO:0000256" key="3">
    <source>
        <dbReference type="ARBA" id="ARBA00012438"/>
    </source>
</evidence>
<feature type="domain" description="Histidine kinase" evidence="18">
    <location>
        <begin position="502"/>
        <end position="722"/>
    </location>
</feature>
<dbReference type="InterPro" id="IPR006189">
    <property type="entry name" value="CHASE_dom"/>
</dbReference>
<dbReference type="InterPro" id="IPR042240">
    <property type="entry name" value="CHASE_sf"/>
</dbReference>
<evidence type="ECO:0000256" key="15">
    <source>
        <dbReference type="ARBA" id="ARBA00068150"/>
    </source>
</evidence>
<name>Q6MJD1_BDEBA</name>
<dbReference type="SUPFAM" id="SSF55874">
    <property type="entry name" value="ATPase domain of HSP90 chaperone/DNA topoisomerase II/histidine kinase"/>
    <property type="match status" value="1"/>
</dbReference>
<dbReference type="Pfam" id="PF00512">
    <property type="entry name" value="HisKA"/>
    <property type="match status" value="1"/>
</dbReference>
<keyword evidence="22" id="KW-1185">Reference proteome</keyword>
<feature type="transmembrane region" description="Helical" evidence="17">
    <location>
        <begin position="81"/>
        <end position="105"/>
    </location>
</feature>
<dbReference type="STRING" id="264462.Bd2849"/>
<evidence type="ECO:0000256" key="5">
    <source>
        <dbReference type="ARBA" id="ARBA00022553"/>
    </source>
</evidence>
<evidence type="ECO:0000256" key="10">
    <source>
        <dbReference type="ARBA" id="ARBA00022840"/>
    </source>
</evidence>
<dbReference type="AlphaFoldDB" id="Q6MJD1"/>
<proteinExistence type="predicted"/>
<reference evidence="21 22" key="1">
    <citation type="journal article" date="2004" name="Science">
        <title>A predator unmasked: life cycle of Bdellovibrio bacteriovorus from a genomic perspective.</title>
        <authorList>
            <person name="Rendulic S."/>
            <person name="Jagtap P."/>
            <person name="Rosinus A."/>
            <person name="Eppinger M."/>
            <person name="Baar C."/>
            <person name="Lanz C."/>
            <person name="Keller H."/>
            <person name="Lambert C."/>
            <person name="Evans K.J."/>
            <person name="Goesmann A."/>
            <person name="Meyer F."/>
            <person name="Sockett R.E."/>
            <person name="Schuster S.C."/>
        </authorList>
    </citation>
    <scope>NUCLEOTIDE SEQUENCE [LARGE SCALE GENOMIC DNA]</scope>
    <source>
        <strain evidence="22">ATCC 15356 / DSM 50701 / NCIMB 9529 / HD100</strain>
    </source>
</reference>
<evidence type="ECO:0000259" key="18">
    <source>
        <dbReference type="PROSITE" id="PS50109"/>
    </source>
</evidence>
<feature type="transmembrane region" description="Helical" evidence="17">
    <location>
        <begin position="117"/>
        <end position="143"/>
    </location>
</feature>
<keyword evidence="12" id="KW-0902">Two-component regulatory system</keyword>
<dbReference type="InterPro" id="IPR036890">
    <property type="entry name" value="HATPase_C_sf"/>
</dbReference>
<dbReference type="FunFam" id="1.10.287.130:FF:000002">
    <property type="entry name" value="Two-component osmosensing histidine kinase"/>
    <property type="match status" value="1"/>
</dbReference>
<dbReference type="SMART" id="SM00388">
    <property type="entry name" value="HisKA"/>
    <property type="match status" value="1"/>
</dbReference>
<keyword evidence="6" id="KW-0808">Transferase</keyword>
<evidence type="ECO:0000259" key="20">
    <source>
        <dbReference type="PROSITE" id="PS50839"/>
    </source>
</evidence>
<dbReference type="eggNOG" id="COG3614">
    <property type="taxonomic scope" value="Bacteria"/>
</dbReference>
<dbReference type="Pfam" id="PF00072">
    <property type="entry name" value="Response_reg"/>
    <property type="match status" value="1"/>
</dbReference>
<dbReference type="Pfam" id="PF05231">
    <property type="entry name" value="MASE1"/>
    <property type="match status" value="1"/>
</dbReference>
<evidence type="ECO:0000256" key="8">
    <source>
        <dbReference type="ARBA" id="ARBA00022741"/>
    </source>
</evidence>
<feature type="transmembrane region" description="Helical" evidence="17">
    <location>
        <begin position="155"/>
        <end position="176"/>
    </location>
</feature>
<feature type="transmembrane region" description="Helical" evidence="17">
    <location>
        <begin position="444"/>
        <end position="465"/>
    </location>
</feature>
<evidence type="ECO:0000256" key="12">
    <source>
        <dbReference type="ARBA" id="ARBA00023012"/>
    </source>
</evidence>
<keyword evidence="4" id="KW-1003">Cell membrane</keyword>
<dbReference type="PROSITE" id="PS50110">
    <property type="entry name" value="RESPONSE_REGULATORY"/>
    <property type="match status" value="1"/>
</dbReference>
<organism evidence="21 22">
    <name type="scientific">Bdellovibrio bacteriovorus (strain ATCC 15356 / DSM 50701 / NCIMB 9529 / HD100)</name>
    <dbReference type="NCBI Taxonomy" id="264462"/>
    <lineage>
        <taxon>Bacteria</taxon>
        <taxon>Pseudomonadati</taxon>
        <taxon>Bdellovibrionota</taxon>
        <taxon>Bdellovibrionia</taxon>
        <taxon>Bdellovibrionales</taxon>
        <taxon>Pseudobdellovibrionaceae</taxon>
        <taxon>Bdellovibrio</taxon>
    </lineage>
</organism>
<dbReference type="SMART" id="SM01079">
    <property type="entry name" value="CHASE"/>
    <property type="match status" value="1"/>
</dbReference>
<comment type="catalytic activity">
    <reaction evidence="1">
        <text>ATP + protein L-histidine = ADP + protein N-phospho-L-histidine.</text>
        <dbReference type="EC" id="2.7.13.3"/>
    </reaction>
</comment>
<dbReference type="CDD" id="cd17546">
    <property type="entry name" value="REC_hyHK_CKI1_RcsC-like"/>
    <property type="match status" value="1"/>
</dbReference>
<dbReference type="InterPro" id="IPR036097">
    <property type="entry name" value="HisK_dim/P_sf"/>
</dbReference>
<dbReference type="InterPro" id="IPR011006">
    <property type="entry name" value="CheY-like_superfamily"/>
</dbReference>
<dbReference type="SMART" id="SM00448">
    <property type="entry name" value="REC"/>
    <property type="match status" value="1"/>
</dbReference>
<dbReference type="Gene3D" id="1.10.287.130">
    <property type="match status" value="1"/>
</dbReference>
<dbReference type="eggNOG" id="COG3447">
    <property type="taxonomic scope" value="Bacteria"/>
</dbReference>
<dbReference type="Pfam" id="PF02518">
    <property type="entry name" value="HATPase_c"/>
    <property type="match status" value="1"/>
</dbReference>
<dbReference type="PROSITE" id="PS50109">
    <property type="entry name" value="HIS_KIN"/>
    <property type="match status" value="1"/>
</dbReference>
<dbReference type="GO" id="GO:0005886">
    <property type="term" value="C:plasma membrane"/>
    <property type="evidence" value="ECO:0007669"/>
    <property type="project" value="UniProtKB-SubCell"/>
</dbReference>
<comment type="subunit">
    <text evidence="14">At low DSF concentrations, interacts with RpfF.</text>
</comment>
<dbReference type="SMART" id="SM00387">
    <property type="entry name" value="HATPase_c"/>
    <property type="match status" value="1"/>
</dbReference>
<dbReference type="PANTHER" id="PTHR45339">
    <property type="entry name" value="HYBRID SIGNAL TRANSDUCTION HISTIDINE KINASE J"/>
    <property type="match status" value="1"/>
</dbReference>
<evidence type="ECO:0000313" key="21">
    <source>
        <dbReference type="EMBL" id="CAE80630.1"/>
    </source>
</evidence>
<dbReference type="InterPro" id="IPR001789">
    <property type="entry name" value="Sig_transdc_resp-reg_receiver"/>
</dbReference>
<dbReference type="HOGENOM" id="CLU_000445_114_62_7"/>
<evidence type="ECO:0000256" key="6">
    <source>
        <dbReference type="ARBA" id="ARBA00022679"/>
    </source>
</evidence>
<feature type="modified residue" description="4-aspartylphosphate" evidence="16">
    <location>
        <position position="801"/>
    </location>
</feature>